<keyword evidence="2" id="KW-1185">Reference proteome</keyword>
<evidence type="ECO:0008006" key="3">
    <source>
        <dbReference type="Google" id="ProtNLM"/>
    </source>
</evidence>
<accession>A0AAD9FWY1</accession>
<evidence type="ECO:0000313" key="1">
    <source>
        <dbReference type="EMBL" id="KAK1927508.1"/>
    </source>
</evidence>
<protein>
    <recommendedName>
        <fullName evidence="3">Methyltransferase domain-containing protein</fullName>
    </recommendedName>
</protein>
<gene>
    <name evidence="1" type="ORF">DB88DRAFT_537450</name>
</gene>
<comment type="caution">
    <text evidence="1">The sequence shown here is derived from an EMBL/GenBank/DDBJ whole genome shotgun (WGS) entry which is preliminary data.</text>
</comment>
<dbReference type="Gene3D" id="3.40.50.150">
    <property type="entry name" value="Vaccinia Virus protein VP39"/>
    <property type="match status" value="1"/>
</dbReference>
<reference evidence="1" key="1">
    <citation type="submission" date="2023-02" db="EMBL/GenBank/DDBJ databases">
        <title>Identification and recombinant expression of a fungal hydrolase from Papiliotrema laurentii that hydrolyzes apple cutin and clears colloidal polyester polyurethane.</title>
        <authorList>
            <consortium name="DOE Joint Genome Institute"/>
            <person name="Roman V.A."/>
            <person name="Bojanowski C."/>
            <person name="Crable B.R."/>
            <person name="Wagner D.N."/>
            <person name="Hung C.S."/>
            <person name="Nadeau L.J."/>
            <person name="Schratz L."/>
            <person name="Haridas S."/>
            <person name="Pangilinan J."/>
            <person name="Lipzen A."/>
            <person name="Na H."/>
            <person name="Yan M."/>
            <person name="Ng V."/>
            <person name="Grigoriev I.V."/>
            <person name="Spatafora J.W."/>
            <person name="Barlow D."/>
            <person name="Biffinger J."/>
            <person name="Kelley-Loughnane N."/>
            <person name="Varaljay V.A."/>
            <person name="Crookes-Goodson W.J."/>
        </authorList>
    </citation>
    <scope>NUCLEOTIDE SEQUENCE</scope>
    <source>
        <strain evidence="1">5307AH</strain>
    </source>
</reference>
<dbReference type="EMBL" id="JAODAN010000001">
    <property type="protein sequence ID" value="KAK1927508.1"/>
    <property type="molecule type" value="Genomic_DNA"/>
</dbReference>
<dbReference type="SUPFAM" id="SSF53335">
    <property type="entry name" value="S-adenosyl-L-methionine-dependent methyltransferases"/>
    <property type="match status" value="2"/>
</dbReference>
<dbReference type="CDD" id="cd02440">
    <property type="entry name" value="AdoMet_MTases"/>
    <property type="match status" value="1"/>
</dbReference>
<evidence type="ECO:0000313" key="2">
    <source>
        <dbReference type="Proteomes" id="UP001182556"/>
    </source>
</evidence>
<dbReference type="Proteomes" id="UP001182556">
    <property type="component" value="Unassembled WGS sequence"/>
</dbReference>
<dbReference type="Pfam" id="PF13489">
    <property type="entry name" value="Methyltransf_23"/>
    <property type="match status" value="1"/>
</dbReference>
<name>A0AAD9FWY1_PAPLA</name>
<dbReference type="InterPro" id="IPR029063">
    <property type="entry name" value="SAM-dependent_MTases_sf"/>
</dbReference>
<sequence length="320" mass="35056">MFRSESRSSTWGSCSDISTEPQRLEIMNTVHNTLLNPYASQMVHQHLAMIHTRGRRSRVLDVGAGTGSWACDVADKNPFCDVIAVDNDWSKFAGRASLHGNVDFATLGGYRSVPGAHRQTSALRSHGQPAALVCLTIQDTRHGALTPDLIHVKTLLLEMPDYPTLLQRLAILLRRGGLLVVIESEPMFIPRCGGESSQALSIWNACVRDAYCARGVDVTLPRSLSACLSASGVFIHPAYTQEVGIPTAGYIRSASSALAKAGRLHYSVIEANLRYLLPTVLAHGYSRAEIMRLMADVLNELTHPSSTHHQRLYAVYVRKA</sequence>
<proteinExistence type="predicted"/>
<organism evidence="1 2">
    <name type="scientific">Papiliotrema laurentii</name>
    <name type="common">Cryptococcus laurentii</name>
    <dbReference type="NCBI Taxonomy" id="5418"/>
    <lineage>
        <taxon>Eukaryota</taxon>
        <taxon>Fungi</taxon>
        <taxon>Dikarya</taxon>
        <taxon>Basidiomycota</taxon>
        <taxon>Agaricomycotina</taxon>
        <taxon>Tremellomycetes</taxon>
        <taxon>Tremellales</taxon>
        <taxon>Rhynchogastremaceae</taxon>
        <taxon>Papiliotrema</taxon>
    </lineage>
</organism>
<dbReference type="AlphaFoldDB" id="A0AAD9FWY1"/>